<dbReference type="Proteomes" id="UP001367508">
    <property type="component" value="Unassembled WGS sequence"/>
</dbReference>
<organism evidence="1 2">
    <name type="scientific">Canavalia gladiata</name>
    <name type="common">Sword bean</name>
    <name type="synonym">Dolichos gladiatus</name>
    <dbReference type="NCBI Taxonomy" id="3824"/>
    <lineage>
        <taxon>Eukaryota</taxon>
        <taxon>Viridiplantae</taxon>
        <taxon>Streptophyta</taxon>
        <taxon>Embryophyta</taxon>
        <taxon>Tracheophyta</taxon>
        <taxon>Spermatophyta</taxon>
        <taxon>Magnoliopsida</taxon>
        <taxon>eudicotyledons</taxon>
        <taxon>Gunneridae</taxon>
        <taxon>Pentapetalae</taxon>
        <taxon>rosids</taxon>
        <taxon>fabids</taxon>
        <taxon>Fabales</taxon>
        <taxon>Fabaceae</taxon>
        <taxon>Papilionoideae</taxon>
        <taxon>50 kb inversion clade</taxon>
        <taxon>NPAAA clade</taxon>
        <taxon>indigoferoid/millettioid clade</taxon>
        <taxon>Phaseoleae</taxon>
        <taxon>Canavalia</taxon>
    </lineage>
</organism>
<reference evidence="1 2" key="1">
    <citation type="submission" date="2024-01" db="EMBL/GenBank/DDBJ databases">
        <title>The genomes of 5 underutilized Papilionoideae crops provide insights into root nodulation and disease resistanc.</title>
        <authorList>
            <person name="Jiang F."/>
        </authorList>
    </citation>
    <scope>NUCLEOTIDE SEQUENCE [LARGE SCALE GENOMIC DNA]</scope>
    <source>
        <strain evidence="1">LVBAO_FW01</strain>
        <tissue evidence="1">Leaves</tissue>
    </source>
</reference>
<evidence type="ECO:0000313" key="1">
    <source>
        <dbReference type="EMBL" id="KAK7363887.1"/>
    </source>
</evidence>
<proteinExistence type="predicted"/>
<sequence length="74" mass="8601">MCTCKLNVYGAVFFRSTLFNSIRQNKGKLGHYSNCSCLDRQFSSRWLCDGNEVLYASYSKQGPIDRLLPRRDRD</sequence>
<gene>
    <name evidence="1" type="ORF">VNO77_06047</name>
</gene>
<comment type="caution">
    <text evidence="1">The sequence shown here is derived from an EMBL/GenBank/DDBJ whole genome shotgun (WGS) entry which is preliminary data.</text>
</comment>
<evidence type="ECO:0000313" key="2">
    <source>
        <dbReference type="Proteomes" id="UP001367508"/>
    </source>
</evidence>
<dbReference type="AlphaFoldDB" id="A0AAN9R975"/>
<protein>
    <submittedName>
        <fullName evidence="1">Uncharacterized protein</fullName>
    </submittedName>
</protein>
<keyword evidence="2" id="KW-1185">Reference proteome</keyword>
<name>A0AAN9R975_CANGL</name>
<dbReference type="EMBL" id="JAYMYQ010000001">
    <property type="protein sequence ID" value="KAK7363887.1"/>
    <property type="molecule type" value="Genomic_DNA"/>
</dbReference>
<accession>A0AAN9R975</accession>